<dbReference type="AlphaFoldDB" id="A0AAD4TM93"/>
<dbReference type="EMBL" id="JAKZEL010000029">
    <property type="protein sequence ID" value="KAI4529096.1"/>
    <property type="molecule type" value="Genomic_DNA"/>
</dbReference>
<gene>
    <name evidence="2" type="ORF">MG293_020770</name>
</gene>
<keyword evidence="1" id="KW-1133">Transmembrane helix</keyword>
<evidence type="ECO:0000256" key="1">
    <source>
        <dbReference type="SAM" id="Phobius"/>
    </source>
</evidence>
<accession>A0AAD4TM93</accession>
<name>A0AAD4TM93_OVIAM</name>
<proteinExistence type="predicted"/>
<keyword evidence="1" id="KW-0472">Membrane</keyword>
<protein>
    <submittedName>
        <fullName evidence="2">Uncharacterized protein</fullName>
    </submittedName>
</protein>
<evidence type="ECO:0000313" key="2">
    <source>
        <dbReference type="EMBL" id="KAI4529096.1"/>
    </source>
</evidence>
<organism evidence="2 3">
    <name type="scientific">Ovis ammon polii</name>
    <dbReference type="NCBI Taxonomy" id="230172"/>
    <lineage>
        <taxon>Eukaryota</taxon>
        <taxon>Metazoa</taxon>
        <taxon>Chordata</taxon>
        <taxon>Craniata</taxon>
        <taxon>Vertebrata</taxon>
        <taxon>Euteleostomi</taxon>
        <taxon>Mammalia</taxon>
        <taxon>Eutheria</taxon>
        <taxon>Laurasiatheria</taxon>
        <taxon>Artiodactyla</taxon>
        <taxon>Ruminantia</taxon>
        <taxon>Pecora</taxon>
        <taxon>Bovidae</taxon>
        <taxon>Caprinae</taxon>
        <taxon>Ovis</taxon>
    </lineage>
</organism>
<comment type="caution">
    <text evidence="2">The sequence shown here is derived from an EMBL/GenBank/DDBJ whole genome shotgun (WGS) entry which is preliminary data.</text>
</comment>
<evidence type="ECO:0000313" key="3">
    <source>
        <dbReference type="Proteomes" id="UP001214576"/>
    </source>
</evidence>
<feature type="transmembrane region" description="Helical" evidence="1">
    <location>
        <begin position="76"/>
        <end position="100"/>
    </location>
</feature>
<reference evidence="2" key="1">
    <citation type="submission" date="2022-03" db="EMBL/GenBank/DDBJ databases">
        <title>Genomic analyses of argali, domestic sheep and their hybrids provide insights into chromosomal evolution, heterosis and genetic basis of agronomic traits.</title>
        <authorList>
            <person name="Li M."/>
        </authorList>
    </citation>
    <scope>NUCLEOTIDE SEQUENCE</scope>
    <source>
        <strain evidence="2">CAU-MHL-2022a</strain>
        <tissue evidence="2">Skin</tissue>
    </source>
</reference>
<feature type="transmembrane region" description="Helical" evidence="1">
    <location>
        <begin position="6"/>
        <end position="24"/>
    </location>
</feature>
<sequence>MLTDATVASLMVTLVMRVVMVRMGRVTGMKMDQSNDYCNCELYDYSGNRYRDDCCYDWYKSDSCCMTVPTRARVMTAIIISFTMTIMLATALTISTATAVPIPTSCDNHNDITRYCYKNYYNHSYSYLTYYCSGNHYDD</sequence>
<dbReference type="Proteomes" id="UP001214576">
    <property type="component" value="Unassembled WGS sequence"/>
</dbReference>
<keyword evidence="1" id="KW-0812">Transmembrane</keyword>
<keyword evidence="3" id="KW-1185">Reference proteome</keyword>